<dbReference type="InterPro" id="IPR029132">
    <property type="entry name" value="CBAH/NAAA_C"/>
</dbReference>
<evidence type="ECO:0000256" key="2">
    <source>
        <dbReference type="ARBA" id="ARBA00022801"/>
    </source>
</evidence>
<sequence length="347" mass="37532">MSTISSTLACTGIVLQSVDGSTVAARTMEFGFDIDSNIYAVPAGTEIETLQLNPDVSGFTYTTTYGFLGANGLDMPIVFDGMNTEGLYFGAFYFAGPAKFVELTDENREKAVSSEEMGNWILGQFKTVAEVQAALTNIEVVGTYIKQINGFAPFHYAVTDATGESIVIEYTKQGLAVYRNTVNVVTNNPAYDWHITNLRNYVGLQTGNRSEVTVGKEVIAPMGQGTGMLGLPGDMTSPTRFVRAAAFANSAVPAANSSEAVFQAFHILNTFDIPKGAIRERDQGETLTDYTLWTSAADTANATYYFKTYLTQAVESIDVRAAIASITKPSTLTMESGFSVKDRTQDF</sequence>
<evidence type="ECO:0000313" key="5">
    <source>
        <dbReference type="Proteomes" id="UP001143304"/>
    </source>
</evidence>
<dbReference type="GO" id="GO:0016787">
    <property type="term" value="F:hydrolase activity"/>
    <property type="evidence" value="ECO:0007669"/>
    <property type="project" value="UniProtKB-KW"/>
</dbReference>
<gene>
    <name evidence="4" type="ORF">EYC82_14640</name>
</gene>
<dbReference type="InterPro" id="IPR052193">
    <property type="entry name" value="Peptidase_C59"/>
</dbReference>
<comment type="caution">
    <text evidence="4">The sequence shown here is derived from an EMBL/GenBank/DDBJ whole genome shotgun (WGS) entry which is preliminary data.</text>
</comment>
<reference evidence="4" key="1">
    <citation type="submission" date="2019-02" db="EMBL/GenBank/DDBJ databases">
        <authorList>
            <person name="Li S.-H."/>
        </authorList>
    </citation>
    <scope>NUCLEOTIDE SEQUENCE</scope>
    <source>
        <strain evidence="4">IMCC11814</strain>
    </source>
</reference>
<evidence type="ECO:0000256" key="1">
    <source>
        <dbReference type="ARBA" id="ARBA00006625"/>
    </source>
</evidence>
<protein>
    <submittedName>
        <fullName evidence="4">Choloylglycine hydrolase family protein</fullName>
    </submittedName>
</protein>
<comment type="similarity">
    <text evidence="1">Belongs to the peptidase C59 family.</text>
</comment>
<dbReference type="PANTHER" id="PTHR35527">
    <property type="entry name" value="CHOLOYLGLYCINE HYDROLASE"/>
    <property type="match status" value="1"/>
</dbReference>
<keyword evidence="5" id="KW-1185">Reference proteome</keyword>
<keyword evidence="2 4" id="KW-0378">Hydrolase</keyword>
<evidence type="ECO:0000313" key="4">
    <source>
        <dbReference type="EMBL" id="MCX2978602.1"/>
    </source>
</evidence>
<dbReference type="Gene3D" id="3.60.60.10">
    <property type="entry name" value="Penicillin V Acylase, Chain A"/>
    <property type="match status" value="1"/>
</dbReference>
<dbReference type="SUPFAM" id="SSF56235">
    <property type="entry name" value="N-terminal nucleophile aminohydrolases (Ntn hydrolases)"/>
    <property type="match status" value="1"/>
</dbReference>
<dbReference type="Proteomes" id="UP001143304">
    <property type="component" value="Unassembled WGS sequence"/>
</dbReference>
<dbReference type="CDD" id="cd00542">
    <property type="entry name" value="Ntn_PVA"/>
    <property type="match status" value="1"/>
</dbReference>
<dbReference type="InterPro" id="IPR029055">
    <property type="entry name" value="Ntn_hydrolases_N"/>
</dbReference>
<name>A0ABT3TAV7_9GAMM</name>
<evidence type="ECO:0000259" key="3">
    <source>
        <dbReference type="Pfam" id="PF02275"/>
    </source>
</evidence>
<feature type="domain" description="Choloylglycine hydrolase/NAAA C-terminal" evidence="3">
    <location>
        <begin position="10"/>
        <end position="320"/>
    </location>
</feature>
<dbReference type="PANTHER" id="PTHR35527:SF2">
    <property type="entry name" value="HYDROLASE"/>
    <property type="match status" value="1"/>
</dbReference>
<dbReference type="Pfam" id="PF02275">
    <property type="entry name" value="CBAH"/>
    <property type="match status" value="1"/>
</dbReference>
<organism evidence="4 5">
    <name type="scientific">Candidatus Marimicrobium litorale</name>
    <dbReference type="NCBI Taxonomy" id="2518991"/>
    <lineage>
        <taxon>Bacteria</taxon>
        <taxon>Pseudomonadati</taxon>
        <taxon>Pseudomonadota</taxon>
        <taxon>Gammaproteobacteria</taxon>
        <taxon>Cellvibrionales</taxon>
        <taxon>Halieaceae</taxon>
        <taxon>Marimicrobium</taxon>
    </lineage>
</organism>
<dbReference type="EMBL" id="SHNO01000001">
    <property type="protein sequence ID" value="MCX2978602.1"/>
    <property type="molecule type" value="Genomic_DNA"/>
</dbReference>
<accession>A0ABT3TAV7</accession>
<proteinExistence type="inferred from homology"/>